<evidence type="ECO:0000256" key="1">
    <source>
        <dbReference type="SAM" id="Coils"/>
    </source>
</evidence>
<name>A0AAJ7IZT0_9HYME</name>
<accession>A0AAJ7IZT0</accession>
<evidence type="ECO:0000313" key="3">
    <source>
        <dbReference type="RefSeq" id="XP_017880670.1"/>
    </source>
</evidence>
<keyword evidence="1" id="KW-0175">Coiled coil</keyword>
<evidence type="ECO:0000313" key="4">
    <source>
        <dbReference type="RefSeq" id="XP_026669708.1"/>
    </source>
</evidence>
<dbReference type="KEGG" id="ccal:108625289"/>
<keyword evidence="2" id="KW-1185">Reference proteome</keyword>
<dbReference type="InterPro" id="IPR020339">
    <property type="entry name" value="C20orf85-like"/>
</dbReference>
<reference evidence="3 4" key="1">
    <citation type="submission" date="2025-04" db="UniProtKB">
        <authorList>
            <consortium name="RefSeq"/>
        </authorList>
    </citation>
    <scope>IDENTIFICATION</scope>
    <source>
        <tissue evidence="3 4">Whole body</tissue>
    </source>
</reference>
<sequence>MDPRDQKPRDFVAIYKNLTEEVHKTRKLQMKWFQKYEGLLDEYAKLKKEMDKLCKEKQTVIETVAFVREEGKTCLPVPVTTNGDYGWIATRPKFKLEKYGAYRPMYPDPLNEIVQLSGKMPVLAAGKGFIW</sequence>
<feature type="coiled-coil region" evidence="1">
    <location>
        <begin position="36"/>
        <end position="63"/>
    </location>
</feature>
<dbReference type="AlphaFoldDB" id="A0AAJ7IZT0"/>
<dbReference type="RefSeq" id="XP_017880670.1">
    <property type="nucleotide sequence ID" value="XM_018025181.2"/>
</dbReference>
<evidence type="ECO:0000313" key="2">
    <source>
        <dbReference type="Proteomes" id="UP000694925"/>
    </source>
</evidence>
<gene>
    <name evidence="3 4" type="primary">LOC108625289</name>
</gene>
<protein>
    <submittedName>
        <fullName evidence="3 4">Uncharacterized protein LOC108625289</fullName>
    </submittedName>
</protein>
<dbReference type="Pfam" id="PF14945">
    <property type="entry name" value="LLC1"/>
    <property type="match status" value="1"/>
</dbReference>
<dbReference type="RefSeq" id="XP_026669708.1">
    <property type="nucleotide sequence ID" value="XM_026813907.1"/>
</dbReference>
<organism evidence="2 3">
    <name type="scientific">Ceratina calcarata</name>
    <dbReference type="NCBI Taxonomy" id="156304"/>
    <lineage>
        <taxon>Eukaryota</taxon>
        <taxon>Metazoa</taxon>
        <taxon>Ecdysozoa</taxon>
        <taxon>Arthropoda</taxon>
        <taxon>Hexapoda</taxon>
        <taxon>Insecta</taxon>
        <taxon>Pterygota</taxon>
        <taxon>Neoptera</taxon>
        <taxon>Endopterygota</taxon>
        <taxon>Hymenoptera</taxon>
        <taxon>Apocrita</taxon>
        <taxon>Aculeata</taxon>
        <taxon>Apoidea</taxon>
        <taxon>Anthophila</taxon>
        <taxon>Apidae</taxon>
        <taxon>Ceratina</taxon>
        <taxon>Zadontomerus</taxon>
    </lineage>
</organism>
<proteinExistence type="predicted"/>
<dbReference type="GeneID" id="108625289"/>
<dbReference type="Proteomes" id="UP000694925">
    <property type="component" value="Unplaced"/>
</dbReference>